<proteinExistence type="predicted"/>
<keyword evidence="3" id="KW-1185">Reference proteome</keyword>
<dbReference type="Proteomes" id="UP000663880">
    <property type="component" value="Unassembled WGS sequence"/>
</dbReference>
<evidence type="ECO:0000256" key="1">
    <source>
        <dbReference type="SAM" id="Phobius"/>
    </source>
</evidence>
<evidence type="ECO:0000313" key="3">
    <source>
        <dbReference type="Proteomes" id="UP000663880"/>
    </source>
</evidence>
<feature type="transmembrane region" description="Helical" evidence="1">
    <location>
        <begin position="100"/>
        <end position="121"/>
    </location>
</feature>
<reference evidence="2" key="1">
    <citation type="submission" date="2021-02" db="EMBL/GenBank/DDBJ databases">
        <authorList>
            <person name="Steward A R."/>
        </authorList>
    </citation>
    <scope>NUCLEOTIDE SEQUENCE</scope>
</reference>
<comment type="caution">
    <text evidence="2">The sequence shown here is derived from an EMBL/GenBank/DDBJ whole genome shotgun (WGS) entry which is preliminary data.</text>
</comment>
<evidence type="ECO:0000313" key="2">
    <source>
        <dbReference type="EMBL" id="CAF4742717.1"/>
    </source>
</evidence>
<dbReference type="AlphaFoldDB" id="A0A821KSQ2"/>
<protein>
    <submittedName>
        <fullName evidence="2">Uncharacterized protein</fullName>
    </submittedName>
</protein>
<keyword evidence="1" id="KW-1133">Transmembrane helix</keyword>
<keyword evidence="1" id="KW-0472">Membrane</keyword>
<gene>
    <name evidence="2" type="ORF">PMACD_LOCUS131</name>
</gene>
<keyword evidence="1" id="KW-0812">Transmembrane</keyword>
<name>A0A821KSQ2_9NEOP</name>
<accession>A0A821KSQ2</accession>
<dbReference type="EMBL" id="CAJOBZ010000001">
    <property type="protein sequence ID" value="CAF4742717.1"/>
    <property type="molecule type" value="Genomic_DNA"/>
</dbReference>
<organism evidence="2 3">
    <name type="scientific">Pieris macdunnoughi</name>
    <dbReference type="NCBI Taxonomy" id="345717"/>
    <lineage>
        <taxon>Eukaryota</taxon>
        <taxon>Metazoa</taxon>
        <taxon>Ecdysozoa</taxon>
        <taxon>Arthropoda</taxon>
        <taxon>Hexapoda</taxon>
        <taxon>Insecta</taxon>
        <taxon>Pterygota</taxon>
        <taxon>Neoptera</taxon>
        <taxon>Endopterygota</taxon>
        <taxon>Lepidoptera</taxon>
        <taxon>Glossata</taxon>
        <taxon>Ditrysia</taxon>
        <taxon>Papilionoidea</taxon>
        <taxon>Pieridae</taxon>
        <taxon>Pierinae</taxon>
        <taxon>Pieris</taxon>
    </lineage>
</organism>
<sequence length="134" mass="15292">MADLQKFISDKLQETIHNADVMGMLQKLLESFQGEESEGLKAQLKEIMEQYEEMADSEKEMFLTYIKELLARKLAKHFQNNPPDLSKVEDVLAGAVRDQMIYVAVVVLIVIGVVGMSIVYIRGLIGERYVTYFN</sequence>
<dbReference type="OrthoDB" id="8117782at2759"/>